<dbReference type="EMBL" id="JAIWYP010000001">
    <property type="protein sequence ID" value="KAH3897162.1"/>
    <property type="molecule type" value="Genomic_DNA"/>
</dbReference>
<organism evidence="1 2">
    <name type="scientific">Dreissena polymorpha</name>
    <name type="common">Zebra mussel</name>
    <name type="synonym">Mytilus polymorpha</name>
    <dbReference type="NCBI Taxonomy" id="45954"/>
    <lineage>
        <taxon>Eukaryota</taxon>
        <taxon>Metazoa</taxon>
        <taxon>Spiralia</taxon>
        <taxon>Lophotrochozoa</taxon>
        <taxon>Mollusca</taxon>
        <taxon>Bivalvia</taxon>
        <taxon>Autobranchia</taxon>
        <taxon>Heteroconchia</taxon>
        <taxon>Euheterodonta</taxon>
        <taxon>Imparidentia</taxon>
        <taxon>Neoheterodontei</taxon>
        <taxon>Myida</taxon>
        <taxon>Dreissenoidea</taxon>
        <taxon>Dreissenidae</taxon>
        <taxon>Dreissena</taxon>
    </lineage>
</organism>
<sequence length="111" mass="12679">MDDKPTLTSLNDLPFIKINGSCWIECERLSTFLQNRRGENEPNVNYSNILRDFRSYKAGISEFNKGNKIVSASSVLKYLIKLSDKYSVCDTVLSELTDIVFNFQQETARDG</sequence>
<accession>A0A9D4NP15</accession>
<gene>
    <name evidence="1" type="ORF">DPMN_021347</name>
</gene>
<dbReference type="Proteomes" id="UP000828390">
    <property type="component" value="Unassembled WGS sequence"/>
</dbReference>
<proteinExistence type="predicted"/>
<keyword evidence="2" id="KW-1185">Reference proteome</keyword>
<dbReference type="AlphaFoldDB" id="A0A9D4NP15"/>
<evidence type="ECO:0000313" key="1">
    <source>
        <dbReference type="EMBL" id="KAH3897162.1"/>
    </source>
</evidence>
<name>A0A9D4NP15_DREPO</name>
<reference evidence="1" key="2">
    <citation type="submission" date="2020-11" db="EMBL/GenBank/DDBJ databases">
        <authorList>
            <person name="McCartney M.A."/>
            <person name="Auch B."/>
            <person name="Kono T."/>
            <person name="Mallez S."/>
            <person name="Becker A."/>
            <person name="Gohl D.M."/>
            <person name="Silverstein K.A.T."/>
            <person name="Koren S."/>
            <person name="Bechman K.B."/>
            <person name="Herman A."/>
            <person name="Abrahante J.E."/>
            <person name="Garbe J."/>
        </authorList>
    </citation>
    <scope>NUCLEOTIDE SEQUENCE</scope>
    <source>
        <strain evidence="1">Duluth1</strain>
        <tissue evidence="1">Whole animal</tissue>
    </source>
</reference>
<protein>
    <submittedName>
        <fullName evidence="1">Uncharacterized protein</fullName>
    </submittedName>
</protein>
<comment type="caution">
    <text evidence="1">The sequence shown here is derived from an EMBL/GenBank/DDBJ whole genome shotgun (WGS) entry which is preliminary data.</text>
</comment>
<reference evidence="1" key="1">
    <citation type="journal article" date="2019" name="bioRxiv">
        <title>The Genome of the Zebra Mussel, Dreissena polymorpha: A Resource for Invasive Species Research.</title>
        <authorList>
            <person name="McCartney M.A."/>
            <person name="Auch B."/>
            <person name="Kono T."/>
            <person name="Mallez S."/>
            <person name="Zhang Y."/>
            <person name="Obille A."/>
            <person name="Becker A."/>
            <person name="Abrahante J.E."/>
            <person name="Garbe J."/>
            <person name="Badalamenti J.P."/>
            <person name="Herman A."/>
            <person name="Mangelson H."/>
            <person name="Liachko I."/>
            <person name="Sullivan S."/>
            <person name="Sone E.D."/>
            <person name="Koren S."/>
            <person name="Silverstein K.A.T."/>
            <person name="Beckman K.B."/>
            <person name="Gohl D.M."/>
        </authorList>
    </citation>
    <scope>NUCLEOTIDE SEQUENCE</scope>
    <source>
        <strain evidence="1">Duluth1</strain>
        <tissue evidence="1">Whole animal</tissue>
    </source>
</reference>
<evidence type="ECO:0000313" key="2">
    <source>
        <dbReference type="Proteomes" id="UP000828390"/>
    </source>
</evidence>